<organism evidence="3 4">
    <name type="scientific">Nitrobacter hamburgensis (strain DSM 10229 / NCIMB 13809 / X14)</name>
    <dbReference type="NCBI Taxonomy" id="323097"/>
    <lineage>
        <taxon>Bacteria</taxon>
        <taxon>Pseudomonadati</taxon>
        <taxon>Pseudomonadota</taxon>
        <taxon>Alphaproteobacteria</taxon>
        <taxon>Hyphomicrobiales</taxon>
        <taxon>Nitrobacteraceae</taxon>
        <taxon>Nitrobacter</taxon>
    </lineage>
</organism>
<keyword evidence="4" id="KW-1185">Reference proteome</keyword>
<dbReference type="Gene3D" id="1.10.287.1490">
    <property type="match status" value="1"/>
</dbReference>
<sequence length="182" mass="19286">MNEHDHSNRLIWGIIVVGVLSLGSVGLVWSTGGPLPSKAVAAVPAKAKAEVAAAPHADAVVGLEKRLAHIEARMKDPPPAVDTSQLEARLKDLQSQLATVQTQLGAFKVSDLDALKTKIDRAGKAEPESVKTTIDALQTDVGNLHKSVDQLSQQVASVTAPVDSKHSSQSESKHSSHKSHHR</sequence>
<protein>
    <submittedName>
        <fullName evidence="3">Uncharacterized protein</fullName>
    </submittedName>
</protein>
<feature type="region of interest" description="Disordered" evidence="1">
    <location>
        <begin position="152"/>
        <end position="182"/>
    </location>
</feature>
<reference evidence="3 4" key="1">
    <citation type="submission" date="2006-03" db="EMBL/GenBank/DDBJ databases">
        <title>Complete sequence of chromosome of Nitrobacter hamburgensis X14.</title>
        <authorList>
            <consortium name="US DOE Joint Genome Institute"/>
            <person name="Copeland A."/>
            <person name="Lucas S."/>
            <person name="Lapidus A."/>
            <person name="Barry K."/>
            <person name="Detter J.C."/>
            <person name="Glavina del Rio T."/>
            <person name="Hammon N."/>
            <person name="Israni S."/>
            <person name="Dalin E."/>
            <person name="Tice H."/>
            <person name="Pitluck S."/>
            <person name="Chain P."/>
            <person name="Malfatti S."/>
            <person name="Shin M."/>
            <person name="Vergez L."/>
            <person name="Schmutz J."/>
            <person name="Larimer F."/>
            <person name="Land M."/>
            <person name="Hauser L."/>
            <person name="Kyrpides N."/>
            <person name="Ivanova N."/>
            <person name="Ward B."/>
            <person name="Arp D."/>
            <person name="Klotz M."/>
            <person name="Stein L."/>
            <person name="O'Mullan G."/>
            <person name="Starkenburg S."/>
            <person name="Sayavedra L."/>
            <person name="Poret-Peterson A.T."/>
            <person name="Gentry M.E."/>
            <person name="Bruce D."/>
            <person name="Richardson P."/>
        </authorList>
    </citation>
    <scope>NUCLEOTIDE SEQUENCE [LARGE SCALE GENOMIC DNA]</scope>
    <source>
        <strain evidence="4">DSM 10229 / NCIMB 13809 / X14</strain>
    </source>
</reference>
<proteinExistence type="predicted"/>
<evidence type="ECO:0000256" key="1">
    <source>
        <dbReference type="SAM" id="MobiDB-lite"/>
    </source>
</evidence>
<feature type="transmembrane region" description="Helical" evidence="2">
    <location>
        <begin position="10"/>
        <end position="29"/>
    </location>
</feature>
<evidence type="ECO:0000256" key="2">
    <source>
        <dbReference type="SAM" id="Phobius"/>
    </source>
</evidence>
<keyword evidence="2" id="KW-0472">Membrane</keyword>
<name>Q1QL68_NITHX</name>
<evidence type="ECO:0000313" key="4">
    <source>
        <dbReference type="Proteomes" id="UP000001953"/>
    </source>
</evidence>
<dbReference type="EMBL" id="CP000319">
    <property type="protein sequence ID" value="ABE63029.1"/>
    <property type="molecule type" value="Genomic_DNA"/>
</dbReference>
<keyword evidence="2" id="KW-0812">Transmembrane</keyword>
<accession>Q1QL68</accession>
<dbReference type="AlphaFoldDB" id="Q1QL68"/>
<keyword evidence="2" id="KW-1133">Transmembrane helix</keyword>
<dbReference type="KEGG" id="nha:Nham_2237"/>
<evidence type="ECO:0000313" key="3">
    <source>
        <dbReference type="EMBL" id="ABE63029.1"/>
    </source>
</evidence>
<dbReference type="RefSeq" id="WP_011510706.1">
    <property type="nucleotide sequence ID" value="NC_007964.1"/>
</dbReference>
<dbReference type="Proteomes" id="UP000001953">
    <property type="component" value="Chromosome"/>
</dbReference>
<gene>
    <name evidence="3" type="ordered locus">Nham_2237</name>
</gene>
<feature type="compositionally biased region" description="Basic and acidic residues" evidence="1">
    <location>
        <begin position="163"/>
        <end position="174"/>
    </location>
</feature>
<dbReference type="HOGENOM" id="CLU_1592859_0_0_5"/>